<dbReference type="AlphaFoldDB" id="I0YLW7"/>
<dbReference type="KEGG" id="csl:COCSUDRAFT_54671"/>
<dbReference type="GeneID" id="17037326"/>
<comment type="caution">
    <text evidence="3">The sequence shown here is derived from an EMBL/GenBank/DDBJ whole genome shotgun (WGS) entry which is preliminary data.</text>
</comment>
<dbReference type="InterPro" id="IPR027443">
    <property type="entry name" value="IPNS-like_sf"/>
</dbReference>
<dbReference type="RefSeq" id="XP_005643930.1">
    <property type="nucleotide sequence ID" value="XM_005643873.1"/>
</dbReference>
<dbReference type="Pfam" id="PF03171">
    <property type="entry name" value="2OG-FeII_Oxy"/>
    <property type="match status" value="1"/>
</dbReference>
<proteinExistence type="inferred from homology"/>
<evidence type="ECO:0000256" key="1">
    <source>
        <dbReference type="RuleBase" id="RU003682"/>
    </source>
</evidence>
<dbReference type="InterPro" id="IPR044861">
    <property type="entry name" value="IPNS-like_FE2OG_OXY"/>
</dbReference>
<dbReference type="Proteomes" id="UP000007264">
    <property type="component" value="Unassembled WGS sequence"/>
</dbReference>
<dbReference type="InterPro" id="IPR005123">
    <property type="entry name" value="Oxoglu/Fe-dep_dioxygenase_dom"/>
</dbReference>
<keyword evidence="1" id="KW-0560">Oxidoreductase</keyword>
<dbReference type="GO" id="GO:0046872">
    <property type="term" value="F:metal ion binding"/>
    <property type="evidence" value="ECO:0007669"/>
    <property type="project" value="UniProtKB-KW"/>
</dbReference>
<organism evidence="3 4">
    <name type="scientific">Coccomyxa subellipsoidea (strain C-169)</name>
    <name type="common">Green microalga</name>
    <dbReference type="NCBI Taxonomy" id="574566"/>
    <lineage>
        <taxon>Eukaryota</taxon>
        <taxon>Viridiplantae</taxon>
        <taxon>Chlorophyta</taxon>
        <taxon>core chlorophytes</taxon>
        <taxon>Trebouxiophyceae</taxon>
        <taxon>Trebouxiophyceae incertae sedis</taxon>
        <taxon>Coccomyxaceae</taxon>
        <taxon>Coccomyxa</taxon>
        <taxon>Coccomyxa subellipsoidea</taxon>
    </lineage>
</organism>
<dbReference type="GO" id="GO:0016491">
    <property type="term" value="F:oxidoreductase activity"/>
    <property type="evidence" value="ECO:0007669"/>
    <property type="project" value="UniProtKB-KW"/>
</dbReference>
<dbReference type="PANTHER" id="PTHR47990">
    <property type="entry name" value="2-OXOGLUTARATE (2OG) AND FE(II)-DEPENDENT OXYGENASE SUPERFAMILY PROTEIN-RELATED"/>
    <property type="match status" value="1"/>
</dbReference>
<keyword evidence="1" id="KW-0408">Iron</keyword>
<dbReference type="OrthoDB" id="288590at2759"/>
<gene>
    <name evidence="3" type="ORF">COCSUDRAFT_54671</name>
</gene>
<dbReference type="eggNOG" id="KOG0143">
    <property type="taxonomic scope" value="Eukaryota"/>
</dbReference>
<accession>I0YLW7</accession>
<evidence type="ECO:0000313" key="4">
    <source>
        <dbReference type="Proteomes" id="UP000007264"/>
    </source>
</evidence>
<name>I0YLW7_COCSC</name>
<protein>
    <submittedName>
        <fullName evidence="3">Clavaminate synthase-like protein</fullName>
    </submittedName>
</protein>
<dbReference type="Pfam" id="PF14226">
    <property type="entry name" value="DIOX_N"/>
    <property type="match status" value="1"/>
</dbReference>
<keyword evidence="4" id="KW-1185">Reference proteome</keyword>
<evidence type="ECO:0000259" key="2">
    <source>
        <dbReference type="PROSITE" id="PS51471"/>
    </source>
</evidence>
<feature type="domain" description="Fe2OG dioxygenase" evidence="2">
    <location>
        <begin position="163"/>
        <end position="288"/>
    </location>
</feature>
<dbReference type="Gene3D" id="2.60.120.330">
    <property type="entry name" value="B-lactam Antibiotic, Isopenicillin N Synthase, Chain"/>
    <property type="match status" value="1"/>
</dbReference>
<reference evidence="3 4" key="1">
    <citation type="journal article" date="2012" name="Genome Biol.">
        <title>The genome of the polar eukaryotic microalga coccomyxa subellipsoidea reveals traits of cold adaptation.</title>
        <authorList>
            <person name="Blanc G."/>
            <person name="Agarkova I."/>
            <person name="Grimwood J."/>
            <person name="Kuo A."/>
            <person name="Brueggeman A."/>
            <person name="Dunigan D."/>
            <person name="Gurnon J."/>
            <person name="Ladunga I."/>
            <person name="Lindquist E."/>
            <person name="Lucas S."/>
            <person name="Pangilinan J."/>
            <person name="Proschold T."/>
            <person name="Salamov A."/>
            <person name="Schmutz J."/>
            <person name="Weeks D."/>
            <person name="Yamada T."/>
            <person name="Claverie J.M."/>
            <person name="Grigoriev I."/>
            <person name="Van Etten J."/>
            <person name="Lomsadze A."/>
            <person name="Borodovsky M."/>
        </authorList>
    </citation>
    <scope>NUCLEOTIDE SEQUENCE [LARGE SCALE GENOMIC DNA]</scope>
    <source>
        <strain evidence="3 4">C-169</strain>
    </source>
</reference>
<comment type="similarity">
    <text evidence="1">Belongs to the iron/ascorbate-dependent oxidoreductase family.</text>
</comment>
<dbReference type="InterPro" id="IPR050231">
    <property type="entry name" value="Iron_ascorbate_oxido_reductase"/>
</dbReference>
<dbReference type="SUPFAM" id="SSF51197">
    <property type="entry name" value="Clavaminate synthase-like"/>
    <property type="match status" value="1"/>
</dbReference>
<dbReference type="EMBL" id="AGSI01000019">
    <property type="protein sequence ID" value="EIE19386.1"/>
    <property type="molecule type" value="Genomic_DNA"/>
</dbReference>
<evidence type="ECO:0000313" key="3">
    <source>
        <dbReference type="EMBL" id="EIE19386.1"/>
    </source>
</evidence>
<sequence length="350" mass="39293">MSTDGPPIIDLSNFEERKEEIKDELMKAATTIGFFYITNHGIPQELIDRAFAINDRYFNQPAEVKAKYPSTDWAAVKLLGYEVNSMSEGGLVRESCIQKFPVHKEMEKVWPREEDCPNFKDTTIEFMEALPPVVDRLMSLFALGIGFREDYFKDITDVNNVENNTFLQYHKYPSWEGVDPSTWEQGVNRITAHTDESLMTLLFTSPGSVGLELAAGKDGQAVGSENGHYTVDKWTDCPPKPGCITVNVGDPLQFWSDGLLKSNYHRVRMPKPGESLAARYSMGWFVWPKDNVLIQGPQKKYPPTTMTEFMKVKGALYGASFNPDPEVYKANQHIAFGLPQVAATAIPAAS</sequence>
<dbReference type="PROSITE" id="PS51471">
    <property type="entry name" value="FE2OG_OXY"/>
    <property type="match status" value="1"/>
</dbReference>
<dbReference type="InterPro" id="IPR026992">
    <property type="entry name" value="DIOX_N"/>
</dbReference>
<keyword evidence="1" id="KW-0479">Metal-binding</keyword>